<reference evidence="2" key="1">
    <citation type="submission" date="2025-08" db="UniProtKB">
        <authorList>
            <consortium name="Ensembl"/>
        </authorList>
    </citation>
    <scope>IDENTIFICATION</scope>
</reference>
<feature type="domain" description="KRAB" evidence="1">
    <location>
        <begin position="21"/>
        <end position="99"/>
    </location>
</feature>
<dbReference type="GO" id="GO:0006355">
    <property type="term" value="P:regulation of DNA-templated transcription"/>
    <property type="evidence" value="ECO:0007669"/>
    <property type="project" value="InterPro"/>
</dbReference>
<name>A0A8C0FWS8_CHEAB</name>
<keyword evidence="3" id="KW-1185">Reference proteome</keyword>
<proteinExistence type="predicted"/>
<dbReference type="Gene3D" id="6.10.140.140">
    <property type="match status" value="1"/>
</dbReference>
<dbReference type="InterPro" id="IPR001909">
    <property type="entry name" value="KRAB"/>
</dbReference>
<dbReference type="PANTHER" id="PTHR23232:SF142">
    <property type="entry name" value="GASTRULA ZINC FINGER PROTEIN XLCGF57.1-LIKE-RELATED"/>
    <property type="match status" value="1"/>
</dbReference>
<dbReference type="PROSITE" id="PS50805">
    <property type="entry name" value="KRAB"/>
    <property type="match status" value="1"/>
</dbReference>
<dbReference type="SMART" id="SM00349">
    <property type="entry name" value="KRAB"/>
    <property type="match status" value="1"/>
</dbReference>
<evidence type="ECO:0000313" key="2">
    <source>
        <dbReference type="Ensembl" id="ENSCABP00000000451.1"/>
    </source>
</evidence>
<dbReference type="OMA" id="VWDWTDV"/>
<dbReference type="CDD" id="cd07765">
    <property type="entry name" value="KRAB_A-box"/>
    <property type="match status" value="1"/>
</dbReference>
<dbReference type="AlphaFoldDB" id="A0A8C0FWS8"/>
<dbReference type="SUPFAM" id="SSF109640">
    <property type="entry name" value="KRAB domain (Kruppel-associated box)"/>
    <property type="match status" value="1"/>
</dbReference>
<dbReference type="GeneTree" id="ENSGT01150000289583"/>
<dbReference type="Pfam" id="PF01352">
    <property type="entry name" value="KRAB"/>
    <property type="match status" value="1"/>
</dbReference>
<evidence type="ECO:0000313" key="3">
    <source>
        <dbReference type="Proteomes" id="UP000694404"/>
    </source>
</evidence>
<organism evidence="2 3">
    <name type="scientific">Chelonoidis abingdonii</name>
    <name type="common">Abingdon island giant tortoise</name>
    <name type="synonym">Testudo abingdonii</name>
    <dbReference type="NCBI Taxonomy" id="106734"/>
    <lineage>
        <taxon>Eukaryota</taxon>
        <taxon>Metazoa</taxon>
        <taxon>Chordata</taxon>
        <taxon>Craniata</taxon>
        <taxon>Vertebrata</taxon>
        <taxon>Euteleostomi</taxon>
        <taxon>Archelosauria</taxon>
        <taxon>Testudinata</taxon>
        <taxon>Testudines</taxon>
        <taxon>Cryptodira</taxon>
        <taxon>Durocryptodira</taxon>
        <taxon>Testudinoidea</taxon>
        <taxon>Testudinidae</taxon>
        <taxon>Chelonoidis</taxon>
    </lineage>
</organism>
<dbReference type="PANTHER" id="PTHR23232">
    <property type="entry name" value="KRAB DOMAIN C2H2 ZINC FINGER"/>
    <property type="match status" value="1"/>
</dbReference>
<dbReference type="InterPro" id="IPR050169">
    <property type="entry name" value="Krueppel_C2H2_ZnF"/>
</dbReference>
<dbReference type="Ensembl" id="ENSCABT00000000499.1">
    <property type="protein sequence ID" value="ENSCABP00000000451.1"/>
    <property type="gene ID" value="ENSCABG00000000411.1"/>
</dbReference>
<protein>
    <recommendedName>
        <fullName evidence="1">KRAB domain-containing protein</fullName>
    </recommendedName>
</protein>
<accession>A0A8C0FWS8</accession>
<reference evidence="2" key="2">
    <citation type="submission" date="2025-09" db="UniProtKB">
        <authorList>
            <consortium name="Ensembl"/>
        </authorList>
    </citation>
    <scope>IDENTIFICATION</scope>
</reference>
<evidence type="ECO:0000259" key="1">
    <source>
        <dbReference type="PROSITE" id="PS50805"/>
    </source>
</evidence>
<dbReference type="Proteomes" id="UP000694404">
    <property type="component" value="Unplaced"/>
</dbReference>
<dbReference type="InterPro" id="IPR036051">
    <property type="entry name" value="KRAB_dom_sf"/>
</dbReference>
<sequence>MLGYLASLEAKELCVPDVLGDTVEEVAVYFTQGQGALLDPAQRALYRDVMQENYEMKVTSLGKGFLSPGLLEAVESVCINLVSPNLWGFSSPVWDWTDV</sequence>